<dbReference type="InterPro" id="IPR027417">
    <property type="entry name" value="P-loop_NTPase"/>
</dbReference>
<dbReference type="SUPFAM" id="SSF46894">
    <property type="entry name" value="C-terminal effector domain of the bipartite response regulators"/>
    <property type="match status" value="1"/>
</dbReference>
<dbReference type="InterPro" id="IPR005158">
    <property type="entry name" value="BTAD"/>
</dbReference>
<reference evidence="5 6" key="1">
    <citation type="submission" date="2019-05" db="EMBL/GenBank/DDBJ databases">
        <title>Genomes sequences of two Nocardia cyriacigeorgica environmental isolates, type strains Nocardia asteroides ATCC 19247 and Nocardia cyriacigeorgica DSM 44484.</title>
        <authorList>
            <person name="Vautrin F."/>
            <person name="Bergeron E."/>
            <person name="Dubost A."/>
            <person name="Abrouk D."/>
            <person name="Rodriguez Nava V."/>
            <person name="Pujic P."/>
        </authorList>
    </citation>
    <scope>NUCLEOTIDE SEQUENCE [LARGE SCALE GENOMIC DNA]</scope>
    <source>
        <strain evidence="5 6">EML 446</strain>
    </source>
</reference>
<dbReference type="PANTHER" id="PTHR47691">
    <property type="entry name" value="REGULATOR-RELATED"/>
    <property type="match status" value="1"/>
</dbReference>
<dbReference type="GO" id="GO:0003677">
    <property type="term" value="F:DNA binding"/>
    <property type="evidence" value="ECO:0007669"/>
    <property type="project" value="UniProtKB-UniRule"/>
</dbReference>
<proteinExistence type="inferred from homology"/>
<comment type="caution">
    <text evidence="5">The sequence shown here is derived from an EMBL/GenBank/DDBJ whole genome shotgun (WGS) entry which is preliminary data.</text>
</comment>
<organism evidence="5 6">
    <name type="scientific">Nocardia cyriacigeorgica</name>
    <dbReference type="NCBI Taxonomy" id="135487"/>
    <lineage>
        <taxon>Bacteria</taxon>
        <taxon>Bacillati</taxon>
        <taxon>Actinomycetota</taxon>
        <taxon>Actinomycetes</taxon>
        <taxon>Mycobacteriales</taxon>
        <taxon>Nocardiaceae</taxon>
        <taxon>Nocardia</taxon>
    </lineage>
</organism>
<dbReference type="Pfam" id="PF00486">
    <property type="entry name" value="Trans_reg_C"/>
    <property type="match status" value="1"/>
</dbReference>
<dbReference type="InterPro" id="IPR011990">
    <property type="entry name" value="TPR-like_helical_dom_sf"/>
</dbReference>
<evidence type="ECO:0000256" key="1">
    <source>
        <dbReference type="ARBA" id="ARBA00005820"/>
    </source>
</evidence>
<dbReference type="EMBL" id="VBUT01000014">
    <property type="protein sequence ID" value="TLF72953.1"/>
    <property type="molecule type" value="Genomic_DNA"/>
</dbReference>
<dbReference type="SMART" id="SM00862">
    <property type="entry name" value="Trans_reg_C"/>
    <property type="match status" value="1"/>
</dbReference>
<dbReference type="Pfam" id="PF25872">
    <property type="entry name" value="HTH_77"/>
    <property type="match status" value="1"/>
</dbReference>
<comment type="similarity">
    <text evidence="1">Belongs to the AfsR/DnrI/RedD regulatory family.</text>
</comment>
<dbReference type="InterPro" id="IPR001867">
    <property type="entry name" value="OmpR/PhoB-type_DNA-bd"/>
</dbReference>
<dbReference type="SMART" id="SM01043">
    <property type="entry name" value="BTAD"/>
    <property type="match status" value="1"/>
</dbReference>
<feature type="DNA-binding region" description="OmpR/PhoB-type" evidence="3">
    <location>
        <begin position="1"/>
        <end position="93"/>
    </location>
</feature>
<dbReference type="SUPFAM" id="SSF48452">
    <property type="entry name" value="TPR-like"/>
    <property type="match status" value="3"/>
</dbReference>
<dbReference type="PROSITE" id="PS51755">
    <property type="entry name" value="OMPR_PHOB"/>
    <property type="match status" value="1"/>
</dbReference>
<evidence type="ECO:0000313" key="6">
    <source>
        <dbReference type="Proteomes" id="UP000306378"/>
    </source>
</evidence>
<evidence type="ECO:0000256" key="2">
    <source>
        <dbReference type="ARBA" id="ARBA00023125"/>
    </source>
</evidence>
<evidence type="ECO:0000259" key="4">
    <source>
        <dbReference type="PROSITE" id="PS51755"/>
    </source>
</evidence>
<feature type="domain" description="OmpR/PhoB-type" evidence="4">
    <location>
        <begin position="1"/>
        <end position="93"/>
    </location>
</feature>
<dbReference type="RefSeq" id="WP_138452889.1">
    <property type="nucleotide sequence ID" value="NZ_VBUT01000014.1"/>
</dbReference>
<dbReference type="Gene3D" id="1.10.10.10">
    <property type="entry name" value="Winged helix-like DNA-binding domain superfamily/Winged helix DNA-binding domain"/>
    <property type="match status" value="1"/>
</dbReference>
<dbReference type="CDD" id="cd15831">
    <property type="entry name" value="BTAD"/>
    <property type="match status" value="1"/>
</dbReference>
<dbReference type="GO" id="GO:0006355">
    <property type="term" value="P:regulation of DNA-templated transcription"/>
    <property type="evidence" value="ECO:0007669"/>
    <property type="project" value="InterPro"/>
</dbReference>
<dbReference type="InterPro" id="IPR058852">
    <property type="entry name" value="HTH_77"/>
</dbReference>
<dbReference type="InterPro" id="IPR019734">
    <property type="entry name" value="TPR_rpt"/>
</dbReference>
<accession>A0A5R8NBR4</accession>
<name>A0A5R8NBR4_9NOCA</name>
<dbReference type="Gene3D" id="1.25.40.10">
    <property type="entry name" value="Tetratricopeptide repeat domain"/>
    <property type="match status" value="2"/>
</dbReference>
<dbReference type="AlphaFoldDB" id="A0A5R8NBR4"/>
<dbReference type="PANTHER" id="PTHR47691:SF3">
    <property type="entry name" value="HTH-TYPE TRANSCRIPTIONAL REGULATOR RV0890C-RELATED"/>
    <property type="match status" value="1"/>
</dbReference>
<dbReference type="Pfam" id="PF03704">
    <property type="entry name" value="BTAD"/>
    <property type="match status" value="1"/>
</dbReference>
<keyword evidence="2 3" id="KW-0238">DNA-binding</keyword>
<evidence type="ECO:0000256" key="3">
    <source>
        <dbReference type="PROSITE-ProRule" id="PRU01091"/>
    </source>
</evidence>
<dbReference type="InterPro" id="IPR016032">
    <property type="entry name" value="Sig_transdc_resp-reg_C-effctor"/>
</dbReference>
<dbReference type="InterPro" id="IPR036388">
    <property type="entry name" value="WH-like_DNA-bd_sf"/>
</dbReference>
<protein>
    <submittedName>
        <fullName evidence="5">AfsR/SARP family transcriptional regulator</fullName>
    </submittedName>
</protein>
<dbReference type="Gene3D" id="3.40.50.300">
    <property type="entry name" value="P-loop containing nucleotide triphosphate hydrolases"/>
    <property type="match status" value="1"/>
</dbReference>
<dbReference type="PRINTS" id="PR00364">
    <property type="entry name" value="DISEASERSIST"/>
</dbReference>
<dbReference type="SUPFAM" id="SSF52540">
    <property type="entry name" value="P-loop containing nucleoside triphosphate hydrolases"/>
    <property type="match status" value="1"/>
</dbReference>
<dbReference type="SMART" id="SM00028">
    <property type="entry name" value="TPR"/>
    <property type="match status" value="4"/>
</dbReference>
<sequence>MRFGVLGPLTVWAADGTVVPVPEKKVRALLAILLLDPGRVVSIDRLVDGIWGTQVPARPDGALQTLVSRLRRALGAVGPDMVVHRATGYMLDIAVDAVDSGSFLAAVEAARQAGDPRQRAAGLADALTQWRGDAFADIADEPLALPAVTRLNEQRLLALEEQADARLLLGEYGALAAELPDLIEQHPLRERLRATQMRALHGAGRVADALAVFRDVRRRLDTELGLEPGPALAELHEQILRADPAALPAAHIPAETTPRTNLPTPTTDLIGRSSDLTQVRAMLTTERLVTLTGPGGVGKTRLALAAASETSHDYAHGVWLVELGGHTVANEEVDGLADIVMAALGIRDDAPTPDRPAPSSRDRMVRALRDRELLIVLDNCEHVIAAVAALVRLLLDRAPTVRVLATGREPLGIAGESLWQVPPLDVPAADASLEAVLRSGSVRLFAERAAAAAPGFVLDADNAAAVATVCRRMDGLPLALELASTRVRVLGPARLAERLDDRFGLLTGGRRDAPPRQQTLRAMIDWSWELLTAAEQAVLRRLAIHADGCTLDAAEQLCAGAGVSSGEVLDLLARLVDRSLVAVTHDGEPRYRLLESVGAYGIEQLREYPAAEPYQTEYERLRYAHATHYTDFAEQAATHLRGPRQRHWLDRLDAEAANLRRALDTATDSDDAMLAQRLALALTWYWFLRGRLGEARRSITRALAVPEPSGAPDSPRARLAVWRAAMALLAGEGSDIALESGTVLSLFDALAPEEQAGPGWFLGYAVTMFGVMDDAVQIIDRVLDEVPADDDSWTAGAARTVRAIQRYSRGELDAARADAEQALSLFGDEHWGRLQATAVLGRLHEIRGEYGEAEARYRAGVRIAEELRLWTEAAAHWSQLGRIALLRQDFDSADELHERARRLAATHSDRPALETAEVGLAMSARRRGDLDTAEEFLRPWLDWNLGFDAANGAALILAELGFIAELRGDADAALALHERGRAAAERTGDPRAVALALEGLAGAHAAAGVPELAARLLGSATRMRASVGAALPPGERGDVDRIAARLRSMLGDAEVGPARNSVGGA</sequence>
<dbReference type="Proteomes" id="UP000306378">
    <property type="component" value="Unassembled WGS sequence"/>
</dbReference>
<gene>
    <name evidence="5" type="ORF">FEK34_28445</name>
</gene>
<evidence type="ECO:0000313" key="5">
    <source>
        <dbReference type="EMBL" id="TLF72953.1"/>
    </source>
</evidence>
<dbReference type="GO" id="GO:0000160">
    <property type="term" value="P:phosphorelay signal transduction system"/>
    <property type="evidence" value="ECO:0007669"/>
    <property type="project" value="InterPro"/>
</dbReference>